<evidence type="ECO:0000259" key="9">
    <source>
        <dbReference type="Pfam" id="PF00881"/>
    </source>
</evidence>
<evidence type="ECO:0000256" key="6">
    <source>
        <dbReference type="ARBA" id="ARBA00023027"/>
    </source>
</evidence>
<dbReference type="OrthoDB" id="9804207at2"/>
<dbReference type="Gene3D" id="3.40.109.10">
    <property type="entry name" value="NADH Oxidase"/>
    <property type="match status" value="1"/>
</dbReference>
<dbReference type="Proteomes" id="UP000292627">
    <property type="component" value="Unassembled WGS sequence"/>
</dbReference>
<evidence type="ECO:0000256" key="3">
    <source>
        <dbReference type="ARBA" id="ARBA00022643"/>
    </source>
</evidence>
<dbReference type="EC" id="1.-.-.-" evidence="7"/>
<sequence>MPTPELLQALDQRRSVPSRQLQAPGPDAPTLLRMLESASRVPDHGKLVPWRFIRIEGAARAAMSALLVSRTRQKDPQASESALEKERGRFAYAPVIVTVVARLQPGHKVPLEEQWLTAGSVCFALLQAAQAYGFGAQWLTGWAASDPVVCTELGLGPDERIAGFIHIGTAAIEVPERERPDAAALLTDWTGGHA</sequence>
<dbReference type="CDD" id="cd02135">
    <property type="entry name" value="YdjA-like"/>
    <property type="match status" value="1"/>
</dbReference>
<comment type="caution">
    <text evidence="10">The sequence shown here is derived from an EMBL/GenBank/DDBJ whole genome shotgun (WGS) entry which is preliminary data.</text>
</comment>
<dbReference type="InterPro" id="IPR052530">
    <property type="entry name" value="NAD(P)H_nitroreductase"/>
</dbReference>
<feature type="binding site" description="in other chain" evidence="8">
    <location>
        <begin position="138"/>
        <end position="140"/>
    </location>
    <ligand>
        <name>FMN</name>
        <dbReference type="ChEBI" id="CHEBI:58210"/>
        <note>ligand shared between dimeric partners</note>
    </ligand>
</feature>
<evidence type="ECO:0000256" key="8">
    <source>
        <dbReference type="PIRSR" id="PIRSR000232-1"/>
    </source>
</evidence>
<reference evidence="10 11" key="1">
    <citation type="submission" date="2019-02" db="EMBL/GenBank/DDBJ databases">
        <title>WGS of Pseudoxanthomonas species novum from clinical isolates.</title>
        <authorList>
            <person name="Bernier A.-M."/>
            <person name="Bernard K."/>
            <person name="Vachon A."/>
        </authorList>
    </citation>
    <scope>NUCLEOTIDE SEQUENCE [LARGE SCALE GENOMIC DNA]</scope>
    <source>
        <strain evidence="10 11">NML171200</strain>
    </source>
</reference>
<evidence type="ECO:0000256" key="4">
    <source>
        <dbReference type="ARBA" id="ARBA00022857"/>
    </source>
</evidence>
<keyword evidence="6 7" id="KW-0520">NAD</keyword>
<dbReference type="Pfam" id="PF00881">
    <property type="entry name" value="Nitroreductase"/>
    <property type="match status" value="1"/>
</dbReference>
<dbReference type="InterPro" id="IPR000415">
    <property type="entry name" value="Nitroreductase-like"/>
</dbReference>
<protein>
    <recommendedName>
        <fullName evidence="7">Putative NAD(P)H nitroreductase</fullName>
        <ecNumber evidence="7">1.-.-.-</ecNumber>
    </recommendedName>
</protein>
<dbReference type="InterPro" id="IPR026021">
    <property type="entry name" value="YdjA-like"/>
</dbReference>
<evidence type="ECO:0000256" key="5">
    <source>
        <dbReference type="ARBA" id="ARBA00023002"/>
    </source>
</evidence>
<keyword evidence="5 7" id="KW-0560">Oxidoreductase</keyword>
<evidence type="ECO:0000256" key="2">
    <source>
        <dbReference type="ARBA" id="ARBA00022630"/>
    </source>
</evidence>
<evidence type="ECO:0000313" key="11">
    <source>
        <dbReference type="Proteomes" id="UP000292627"/>
    </source>
</evidence>
<comment type="similarity">
    <text evidence="1 7">Belongs to the nitroreductase family.</text>
</comment>
<keyword evidence="3 7" id="KW-0288">FMN</keyword>
<evidence type="ECO:0000256" key="7">
    <source>
        <dbReference type="PIRNR" id="PIRNR000232"/>
    </source>
</evidence>
<evidence type="ECO:0000313" key="10">
    <source>
        <dbReference type="EMBL" id="TAA28471.1"/>
    </source>
</evidence>
<dbReference type="PIRSF" id="PIRSF000232">
    <property type="entry name" value="YdjA"/>
    <property type="match status" value="1"/>
</dbReference>
<feature type="binding site" evidence="8">
    <location>
        <position position="44"/>
    </location>
    <ligand>
        <name>FMN</name>
        <dbReference type="ChEBI" id="CHEBI:58210"/>
        <note>ligand shared between dimeric partners</note>
    </ligand>
</feature>
<dbReference type="PANTHER" id="PTHR43821">
    <property type="entry name" value="NAD(P)H NITROREDUCTASE YDJA-RELATED"/>
    <property type="match status" value="1"/>
</dbReference>
<proteinExistence type="inferred from homology"/>
<comment type="cofactor">
    <cofactor evidence="8">
        <name>FMN</name>
        <dbReference type="ChEBI" id="CHEBI:58210"/>
    </cofactor>
    <text evidence="8">Binds 1 FMN per subunit.</text>
</comment>
<dbReference type="AlphaFoldDB" id="A0A4Q8LGD2"/>
<feature type="domain" description="Nitroreductase" evidence="9">
    <location>
        <begin position="11"/>
        <end position="168"/>
    </location>
</feature>
<dbReference type="RefSeq" id="WP_130550006.1">
    <property type="nucleotide sequence ID" value="NZ_SHMC01000001.1"/>
</dbReference>
<dbReference type="InterPro" id="IPR029479">
    <property type="entry name" value="Nitroreductase"/>
</dbReference>
<evidence type="ECO:0000256" key="1">
    <source>
        <dbReference type="ARBA" id="ARBA00007118"/>
    </source>
</evidence>
<organism evidence="10 11">
    <name type="scientific">Pseudoxanthomonas winnipegensis</name>
    <dbReference type="NCBI Taxonomy" id="2480810"/>
    <lineage>
        <taxon>Bacteria</taxon>
        <taxon>Pseudomonadati</taxon>
        <taxon>Pseudomonadota</taxon>
        <taxon>Gammaproteobacteria</taxon>
        <taxon>Lysobacterales</taxon>
        <taxon>Lysobacteraceae</taxon>
        <taxon>Pseudoxanthomonas</taxon>
    </lineage>
</organism>
<dbReference type="SUPFAM" id="SSF55469">
    <property type="entry name" value="FMN-dependent nitroreductase-like"/>
    <property type="match status" value="1"/>
</dbReference>
<name>A0A4Q8LGD2_9GAMM</name>
<keyword evidence="4 7" id="KW-0521">NADP</keyword>
<dbReference type="PANTHER" id="PTHR43821:SF1">
    <property type="entry name" value="NAD(P)H NITROREDUCTASE YDJA-RELATED"/>
    <property type="match status" value="1"/>
</dbReference>
<dbReference type="EMBL" id="SHMC01000001">
    <property type="protein sequence ID" value="TAA28471.1"/>
    <property type="molecule type" value="Genomic_DNA"/>
</dbReference>
<feature type="binding site" description="in other chain" evidence="8">
    <location>
        <begin position="13"/>
        <end position="15"/>
    </location>
    <ligand>
        <name>FMN</name>
        <dbReference type="ChEBI" id="CHEBI:58210"/>
        <note>ligand shared between dimeric partners</note>
    </ligand>
</feature>
<gene>
    <name evidence="10" type="ORF">EA660_02475</name>
</gene>
<accession>A0A4Q8LGD2</accession>
<feature type="binding site" evidence="8">
    <location>
        <position position="40"/>
    </location>
    <ligand>
        <name>FMN</name>
        <dbReference type="ChEBI" id="CHEBI:58210"/>
        <note>ligand shared between dimeric partners</note>
    </ligand>
</feature>
<keyword evidence="2 7" id="KW-0285">Flavoprotein</keyword>
<dbReference type="GO" id="GO:0016491">
    <property type="term" value="F:oxidoreductase activity"/>
    <property type="evidence" value="ECO:0007669"/>
    <property type="project" value="UniProtKB-UniRule"/>
</dbReference>